<dbReference type="Proteomes" id="UP000679126">
    <property type="component" value="Unassembled WGS sequence"/>
</dbReference>
<keyword evidence="1" id="KW-0328">Glycosyltransferase</keyword>
<evidence type="ECO:0000259" key="3">
    <source>
        <dbReference type="Pfam" id="PF06722"/>
    </source>
</evidence>
<dbReference type="InterPro" id="IPR002213">
    <property type="entry name" value="UDP_glucos_trans"/>
</dbReference>
<keyword evidence="2" id="KW-0808">Transferase</keyword>
<proteinExistence type="predicted"/>
<dbReference type="InterPro" id="IPR050271">
    <property type="entry name" value="UDP-glycosyltransferase"/>
</dbReference>
<dbReference type="Pfam" id="PF06722">
    <property type="entry name" value="EryCIII-like_C"/>
    <property type="match status" value="1"/>
</dbReference>
<dbReference type="PANTHER" id="PTHR48043:SF145">
    <property type="entry name" value="FI06409P-RELATED"/>
    <property type="match status" value="1"/>
</dbReference>
<evidence type="ECO:0000313" key="4">
    <source>
        <dbReference type="EMBL" id="MBO9151615.1"/>
    </source>
</evidence>
<dbReference type="InterPro" id="IPR010610">
    <property type="entry name" value="EryCIII-like_C"/>
</dbReference>
<dbReference type="EMBL" id="JAGHKP010000001">
    <property type="protein sequence ID" value="MBO9151615.1"/>
    <property type="molecule type" value="Genomic_DNA"/>
</dbReference>
<evidence type="ECO:0000256" key="1">
    <source>
        <dbReference type="ARBA" id="ARBA00022676"/>
    </source>
</evidence>
<evidence type="ECO:0000256" key="2">
    <source>
        <dbReference type="ARBA" id="ARBA00022679"/>
    </source>
</evidence>
<feature type="domain" description="Erythromycin biosynthesis protein CIII-like C-terminal" evidence="3">
    <location>
        <begin position="330"/>
        <end position="428"/>
    </location>
</feature>
<accession>A0ABS3YAW3</accession>
<gene>
    <name evidence="4" type="ORF">J7I43_05315</name>
</gene>
<dbReference type="SUPFAM" id="SSF53756">
    <property type="entry name" value="UDP-Glycosyltransferase/glycogen phosphorylase"/>
    <property type="match status" value="1"/>
</dbReference>
<dbReference type="RefSeq" id="WP_209143988.1">
    <property type="nucleotide sequence ID" value="NZ_JAGHKP010000001.1"/>
</dbReference>
<protein>
    <recommendedName>
        <fullName evidence="3">Erythromycin biosynthesis protein CIII-like C-terminal domain-containing protein</fullName>
    </recommendedName>
</protein>
<evidence type="ECO:0000313" key="5">
    <source>
        <dbReference type="Proteomes" id="UP000679126"/>
    </source>
</evidence>
<dbReference type="CDD" id="cd03784">
    <property type="entry name" value="GT1_Gtf-like"/>
    <property type="match status" value="1"/>
</dbReference>
<dbReference type="PANTHER" id="PTHR48043">
    <property type="entry name" value="EG:EG0003.4 PROTEIN-RELATED"/>
    <property type="match status" value="1"/>
</dbReference>
<reference evidence="5" key="1">
    <citation type="submission" date="2021-03" db="EMBL/GenBank/DDBJ databases">
        <title>Assistant Professor.</title>
        <authorList>
            <person name="Huq M.A."/>
        </authorList>
    </citation>
    <scope>NUCLEOTIDE SEQUENCE [LARGE SCALE GENOMIC DNA]</scope>
    <source>
        <strain evidence="5">MAH-28</strain>
    </source>
</reference>
<name>A0ABS3YAW3_9BACT</name>
<sequence>MQATMLNNPKNVLPALNGQRKKILFANIPADGHFNPLTGLAVRLRNEGHDVRWYTGPTYAPKIEKLGIPYYLFNKAKEVTVHNIDEVFPERRKIKNHVKKVIFDICTYFIERGGEFFEDIRDINESFDFDVLVADNTFTGISFVKEKLQKHTVAIGILPLGESSRELPPPIMGLTPATTLAGKAFHAMLRALVNKVLLKKPHRLMRECHHRYGISLGDKNLFDTQIEKSTLYLQSGSPGFEYPRKGMSPHIRFIGPLLPVSAEDDYHISFADKLLRFKKVILVTQGTFEPDVNKLIVPTLEAFKNTDCLVVATTAGWHTASLRERYGSFDNVVIEDFIPFNRIMPFAHVFVSTGGFGGVMMSICNRLPVVAAGIHEGKNEICARIGHFRLGINLRTEKPSPRRIRKAVAQILSNGSYRKNVETLAEEFSRYDPLALCAEHIGRLPALKAVR</sequence>
<comment type="caution">
    <text evidence="4">The sequence shown here is derived from an EMBL/GenBank/DDBJ whole genome shotgun (WGS) entry which is preliminary data.</text>
</comment>
<organism evidence="4 5">
    <name type="scientific">Chitinophaga chungangae</name>
    <dbReference type="NCBI Taxonomy" id="2821488"/>
    <lineage>
        <taxon>Bacteria</taxon>
        <taxon>Pseudomonadati</taxon>
        <taxon>Bacteroidota</taxon>
        <taxon>Chitinophagia</taxon>
        <taxon>Chitinophagales</taxon>
        <taxon>Chitinophagaceae</taxon>
        <taxon>Chitinophaga</taxon>
    </lineage>
</organism>
<dbReference type="Gene3D" id="3.40.50.2000">
    <property type="entry name" value="Glycogen Phosphorylase B"/>
    <property type="match status" value="2"/>
</dbReference>
<keyword evidence="5" id="KW-1185">Reference proteome</keyword>